<dbReference type="PROSITE" id="PS00061">
    <property type="entry name" value="ADH_SHORT"/>
    <property type="match status" value="1"/>
</dbReference>
<dbReference type="GO" id="GO:0016616">
    <property type="term" value="F:oxidoreductase activity, acting on the CH-OH group of donors, NAD or NADP as acceptor"/>
    <property type="evidence" value="ECO:0007669"/>
    <property type="project" value="TreeGrafter"/>
</dbReference>
<dbReference type="FunFam" id="3.40.50.720:FF:000084">
    <property type="entry name" value="Short-chain dehydrogenase reductase"/>
    <property type="match status" value="1"/>
</dbReference>
<comment type="caution">
    <text evidence="4">The sequence shown here is derived from an EMBL/GenBank/DDBJ whole genome shotgun (WGS) entry which is preliminary data.</text>
</comment>
<evidence type="ECO:0000256" key="3">
    <source>
        <dbReference type="RuleBase" id="RU000363"/>
    </source>
</evidence>
<dbReference type="EMBL" id="BOLY01000002">
    <property type="protein sequence ID" value="GIZ40799.1"/>
    <property type="molecule type" value="Genomic_DNA"/>
</dbReference>
<dbReference type="RefSeq" id="XP_044655286.1">
    <property type="nucleotide sequence ID" value="XM_044799351.1"/>
</dbReference>
<dbReference type="AlphaFoldDB" id="A0A9P3FFG8"/>
<dbReference type="InterPro" id="IPR020904">
    <property type="entry name" value="Sc_DH/Rdtase_CS"/>
</dbReference>
<keyword evidence="5" id="KW-1185">Reference proteome</keyword>
<dbReference type="GeneID" id="68289698"/>
<dbReference type="NCBIfam" id="NF005559">
    <property type="entry name" value="PRK07231.1"/>
    <property type="match status" value="1"/>
</dbReference>
<dbReference type="Pfam" id="PF00106">
    <property type="entry name" value="adh_short"/>
    <property type="match status" value="1"/>
</dbReference>
<protein>
    <submittedName>
        <fullName evidence="4">Uncharacterized protein</fullName>
    </submittedName>
</protein>
<reference evidence="4 5" key="1">
    <citation type="submission" date="2021-01" db="EMBL/GenBank/DDBJ databases">
        <title>Cercospora kikuchii MAFF 305040 whole genome shotgun sequence.</title>
        <authorList>
            <person name="Kashiwa T."/>
            <person name="Suzuki T."/>
        </authorList>
    </citation>
    <scope>NUCLEOTIDE SEQUENCE [LARGE SCALE GENOMIC DNA]</scope>
    <source>
        <strain evidence="4 5">MAFF 305040</strain>
    </source>
</reference>
<dbReference type="InterPro" id="IPR036291">
    <property type="entry name" value="NAD(P)-bd_dom_sf"/>
</dbReference>
<evidence type="ECO:0000313" key="4">
    <source>
        <dbReference type="EMBL" id="GIZ40799.1"/>
    </source>
</evidence>
<evidence type="ECO:0000256" key="1">
    <source>
        <dbReference type="ARBA" id="ARBA00006484"/>
    </source>
</evidence>
<accession>A0A9P3FFG8</accession>
<dbReference type="OrthoDB" id="417891at2759"/>
<sequence>MPSGRLLNRVAIVTGSSSGLGRAIALQLAAEGAKICCVDLYENPRNKTNAATGKADDFNNRTDGETTVQELHRLYGEERAIFVHANMTKAEDVERMVTQCVEKYGRIDILCNNAGISIESTHPTPLPIHLLPESDWDLTMSINVKSIFLGSKYVLTQMLSQQPLPSPSHSRGWIINTASVQALVAYHNTPAYCASKGAVAQLTKQIALDYAEHKIHVNSICPGFLKTAMTQNLQNDPIKREEIDKAHPFGGMGNVEDVAKAVLFLASDDCAWVTGVNLPVDGGYMIT</sequence>
<dbReference type="InterPro" id="IPR002347">
    <property type="entry name" value="SDR_fam"/>
</dbReference>
<evidence type="ECO:0000256" key="2">
    <source>
        <dbReference type="ARBA" id="ARBA00022857"/>
    </source>
</evidence>
<dbReference type="PRINTS" id="PR00081">
    <property type="entry name" value="GDHRDH"/>
</dbReference>
<gene>
    <name evidence="4" type="ORF">CKM354_000412300</name>
</gene>
<evidence type="ECO:0000313" key="5">
    <source>
        <dbReference type="Proteomes" id="UP000825890"/>
    </source>
</evidence>
<dbReference type="PANTHER" id="PTHR42760">
    <property type="entry name" value="SHORT-CHAIN DEHYDROGENASES/REDUCTASES FAMILY MEMBER"/>
    <property type="match status" value="1"/>
</dbReference>
<dbReference type="SUPFAM" id="SSF51735">
    <property type="entry name" value="NAD(P)-binding Rossmann-fold domains"/>
    <property type="match status" value="1"/>
</dbReference>
<dbReference type="PRINTS" id="PR00080">
    <property type="entry name" value="SDRFAMILY"/>
</dbReference>
<dbReference type="PANTHER" id="PTHR42760:SF124">
    <property type="entry name" value="SHORT-CHAIN DEHYDROGENASE_REDUCTASE"/>
    <property type="match status" value="1"/>
</dbReference>
<dbReference type="Proteomes" id="UP000825890">
    <property type="component" value="Unassembled WGS sequence"/>
</dbReference>
<organism evidence="4 5">
    <name type="scientific">Cercospora kikuchii</name>
    <dbReference type="NCBI Taxonomy" id="84275"/>
    <lineage>
        <taxon>Eukaryota</taxon>
        <taxon>Fungi</taxon>
        <taxon>Dikarya</taxon>
        <taxon>Ascomycota</taxon>
        <taxon>Pezizomycotina</taxon>
        <taxon>Dothideomycetes</taxon>
        <taxon>Dothideomycetidae</taxon>
        <taxon>Mycosphaerellales</taxon>
        <taxon>Mycosphaerellaceae</taxon>
        <taxon>Cercospora</taxon>
    </lineage>
</organism>
<name>A0A9P3FFG8_9PEZI</name>
<proteinExistence type="inferred from homology"/>
<dbReference type="CDD" id="cd05233">
    <property type="entry name" value="SDR_c"/>
    <property type="match status" value="1"/>
</dbReference>
<keyword evidence="2" id="KW-0521">NADP</keyword>
<dbReference type="Gene3D" id="3.40.50.720">
    <property type="entry name" value="NAD(P)-binding Rossmann-like Domain"/>
    <property type="match status" value="1"/>
</dbReference>
<comment type="similarity">
    <text evidence="1 3">Belongs to the short-chain dehydrogenases/reductases (SDR) family.</text>
</comment>
<dbReference type="Pfam" id="PF13561">
    <property type="entry name" value="adh_short_C2"/>
    <property type="match status" value="1"/>
</dbReference>